<evidence type="ECO:0008006" key="4">
    <source>
        <dbReference type="Google" id="ProtNLM"/>
    </source>
</evidence>
<feature type="signal peptide" evidence="1">
    <location>
        <begin position="1"/>
        <end position="19"/>
    </location>
</feature>
<keyword evidence="1" id="KW-0732">Signal</keyword>
<evidence type="ECO:0000313" key="3">
    <source>
        <dbReference type="Proteomes" id="UP001203410"/>
    </source>
</evidence>
<keyword evidence="3" id="KW-1185">Reference proteome</keyword>
<proteinExistence type="predicted"/>
<name>A0ABT0RWN4_9SPHN</name>
<feature type="chain" id="PRO_5046624947" description="Beta/Gamma crystallin" evidence="1">
    <location>
        <begin position="20"/>
        <end position="100"/>
    </location>
</feature>
<dbReference type="Proteomes" id="UP001203410">
    <property type="component" value="Unassembled WGS sequence"/>
</dbReference>
<organism evidence="2 3">
    <name type="scientific">Sphingomonas caseinilyticus</name>
    <dbReference type="NCBI Taxonomy" id="2908205"/>
    <lineage>
        <taxon>Bacteria</taxon>
        <taxon>Pseudomonadati</taxon>
        <taxon>Pseudomonadota</taxon>
        <taxon>Alphaproteobacteria</taxon>
        <taxon>Sphingomonadales</taxon>
        <taxon>Sphingomonadaceae</taxon>
        <taxon>Sphingomonas</taxon>
    </lineage>
</organism>
<sequence length="100" mass="10560">MKLILAAIAAAGLAAPAMSQGVGGIILTNTEFQGGFSNNGQCTAALAKVRNKQRLDASLRGEAYRSLSASAFQKASLRTTRCERIDGRHRVVFYADGFPG</sequence>
<gene>
    <name evidence="2" type="ORF">LZ496_11085</name>
</gene>
<comment type="caution">
    <text evidence="2">The sequence shown here is derived from an EMBL/GenBank/DDBJ whole genome shotgun (WGS) entry which is preliminary data.</text>
</comment>
<evidence type="ECO:0000256" key="1">
    <source>
        <dbReference type="SAM" id="SignalP"/>
    </source>
</evidence>
<reference evidence="2 3" key="1">
    <citation type="submission" date="2022-05" db="EMBL/GenBank/DDBJ databases">
        <authorList>
            <person name="Jo J.-H."/>
            <person name="Im W.-T."/>
        </authorList>
    </citation>
    <scope>NUCLEOTIDE SEQUENCE [LARGE SCALE GENOMIC DNA]</scope>
    <source>
        <strain evidence="2 3">NSE70-1</strain>
    </source>
</reference>
<dbReference type="RefSeq" id="WP_249904740.1">
    <property type="nucleotide sequence ID" value="NZ_JAMGBA010000002.1"/>
</dbReference>
<dbReference type="EMBL" id="JAMGBA010000002">
    <property type="protein sequence ID" value="MCL6699321.1"/>
    <property type="molecule type" value="Genomic_DNA"/>
</dbReference>
<evidence type="ECO:0000313" key="2">
    <source>
        <dbReference type="EMBL" id="MCL6699321.1"/>
    </source>
</evidence>
<accession>A0ABT0RWN4</accession>
<protein>
    <recommendedName>
        <fullName evidence="4">Beta/Gamma crystallin</fullName>
    </recommendedName>
</protein>